<dbReference type="EMBL" id="JAIBCX010000016">
    <property type="protein sequence ID" value="MCJ8353898.1"/>
    <property type="molecule type" value="Genomic_DNA"/>
</dbReference>
<dbReference type="RefSeq" id="WP_247066897.1">
    <property type="nucleotide sequence ID" value="NZ_CP094848.1"/>
</dbReference>
<sequence>MIDSADTCAHMQISLDQHIGRFADKVFDWEAFPANIGYAELARGQMRYIGGGGSPKVSDRTTLPPTHFTLSLLEEETGTYAAGHSHEIEESFLVLEGELTVGWEKDGSVIEATLGPLDMVQNLRDVPHGFRNDGAQKVLMSVTVDSGRPLPPHNVFHPAQVEGTVARAFGARPGCTVREGTLTDSPLHTLIAPYLVRFADSHQITEAAGFERRVYVGVGGAPATAVRKELFIIPPGCAIMAITRPVEEAMLVIAGALVVGWQSAAGGVERRLGRHDLVLAPMGQAHYFRNDGDVTAVAWVVIGGVDADDFVYSTAMERVAS</sequence>
<dbReference type="InterPro" id="IPR011051">
    <property type="entry name" value="RmlC_Cupin_sf"/>
</dbReference>
<dbReference type="InterPro" id="IPR014710">
    <property type="entry name" value="RmlC-like_jellyroll"/>
</dbReference>
<dbReference type="Gene3D" id="2.60.120.10">
    <property type="entry name" value="Jelly Rolls"/>
    <property type="match status" value="2"/>
</dbReference>
<organism evidence="1 2">
    <name type="scientific">Novacetimonas hansenii</name>
    <name type="common">Komagataeibacter hansenii</name>
    <dbReference type="NCBI Taxonomy" id="436"/>
    <lineage>
        <taxon>Bacteria</taxon>
        <taxon>Pseudomonadati</taxon>
        <taxon>Pseudomonadota</taxon>
        <taxon>Alphaproteobacteria</taxon>
        <taxon>Acetobacterales</taxon>
        <taxon>Acetobacteraceae</taxon>
        <taxon>Novacetimonas</taxon>
    </lineage>
</organism>
<dbReference type="Proteomes" id="UP001202887">
    <property type="component" value="Unassembled WGS sequence"/>
</dbReference>
<evidence type="ECO:0000313" key="1">
    <source>
        <dbReference type="EMBL" id="MCJ8353898.1"/>
    </source>
</evidence>
<accession>A0AAW5EQ35</accession>
<reference evidence="1" key="2">
    <citation type="submission" date="2022-03" db="EMBL/GenBank/DDBJ databases">
        <authorList>
            <person name="Ryngajllo M."/>
            <person name="Jacek P."/>
            <person name="Kubiak K."/>
        </authorList>
    </citation>
    <scope>NUCLEOTIDE SEQUENCE</scope>
    <source>
        <strain evidence="1">SI1</strain>
    </source>
</reference>
<dbReference type="AlphaFoldDB" id="A0AAW5EQ35"/>
<gene>
    <name evidence="1" type="ORF">K1W68_07840</name>
</gene>
<name>A0AAW5EQ35_NOVHA</name>
<proteinExistence type="predicted"/>
<comment type="caution">
    <text evidence="1">The sequence shown here is derived from an EMBL/GenBank/DDBJ whole genome shotgun (WGS) entry which is preliminary data.</text>
</comment>
<protein>
    <submittedName>
        <fullName evidence="1">Cupin</fullName>
    </submittedName>
</protein>
<evidence type="ECO:0000313" key="2">
    <source>
        <dbReference type="Proteomes" id="UP001202887"/>
    </source>
</evidence>
<reference evidence="1" key="1">
    <citation type="journal article" date="2021" name="Polymers (Basel)">
        <title>Highly Stretchable Bacterial Cellulose Produced by Komagataeibacter hansenii SI1.</title>
        <authorList>
            <person name="Cielecka I."/>
            <person name="Ryngajllo M."/>
            <person name="Maniukiewicz W."/>
            <person name="Bielecki S."/>
        </authorList>
    </citation>
    <scope>NUCLEOTIDE SEQUENCE</scope>
    <source>
        <strain evidence="1">SI1</strain>
    </source>
</reference>
<dbReference type="SUPFAM" id="SSF51182">
    <property type="entry name" value="RmlC-like cupins"/>
    <property type="match status" value="1"/>
</dbReference>